<dbReference type="KEGG" id="ccho:CCHOA_05655"/>
<dbReference type="RefSeq" id="WP_123927743.1">
    <property type="nucleotide sequence ID" value="NZ_CP033896.1"/>
</dbReference>
<protein>
    <submittedName>
        <fullName evidence="1">Uncharacterized protein</fullName>
    </submittedName>
</protein>
<dbReference type="EMBL" id="CP033896">
    <property type="protein sequence ID" value="AZA13531.1"/>
    <property type="molecule type" value="Genomic_DNA"/>
</dbReference>
<reference evidence="1 2" key="1">
    <citation type="submission" date="2018-11" db="EMBL/GenBank/DDBJ databases">
        <authorList>
            <person name="Kleinhagauer T."/>
            <person name="Glaeser S.P."/>
            <person name="Spergser J."/>
            <person name="Ruckert C."/>
            <person name="Kaempfer P."/>
            <person name="Busse H.-J."/>
        </authorList>
    </citation>
    <scope>NUCLEOTIDE SEQUENCE [LARGE SCALE GENOMIC DNA]</scope>
    <source>
        <strain evidence="1 2">200CH</strain>
    </source>
</reference>
<sequence>MEYTDEQLEALAATYEHGYPVENLDLTSGTPGAYAWVLHIIDAPEALEAQALRENRSILEIIREALNRYLQAEQAA</sequence>
<accession>A0A3G6J609</accession>
<evidence type="ECO:0000313" key="1">
    <source>
        <dbReference type="EMBL" id="AZA13531.1"/>
    </source>
</evidence>
<name>A0A3G6J609_9CORY</name>
<dbReference type="AlphaFoldDB" id="A0A3G6J609"/>
<organism evidence="1 2">
    <name type="scientific">Corynebacterium choanae</name>
    <dbReference type="NCBI Taxonomy" id="1862358"/>
    <lineage>
        <taxon>Bacteria</taxon>
        <taxon>Bacillati</taxon>
        <taxon>Actinomycetota</taxon>
        <taxon>Actinomycetes</taxon>
        <taxon>Mycobacteriales</taxon>
        <taxon>Corynebacteriaceae</taxon>
        <taxon>Corynebacterium</taxon>
    </lineage>
</organism>
<keyword evidence="2" id="KW-1185">Reference proteome</keyword>
<evidence type="ECO:0000313" key="2">
    <source>
        <dbReference type="Proteomes" id="UP000269019"/>
    </source>
</evidence>
<gene>
    <name evidence="1" type="ORF">CCHOA_05655</name>
</gene>
<dbReference type="Proteomes" id="UP000269019">
    <property type="component" value="Chromosome"/>
</dbReference>
<proteinExistence type="predicted"/>
<dbReference type="OrthoDB" id="9960482at2"/>